<accession>A0ACC2NYG2</accession>
<evidence type="ECO:0000313" key="2">
    <source>
        <dbReference type="Proteomes" id="UP001239111"/>
    </source>
</evidence>
<comment type="caution">
    <text evidence="1">The sequence shown here is derived from an EMBL/GenBank/DDBJ whole genome shotgun (WGS) entry which is preliminary data.</text>
</comment>
<name>A0ACC2NYG2_9HYME</name>
<proteinExistence type="predicted"/>
<protein>
    <submittedName>
        <fullName evidence="1">Uncharacterized protein</fullName>
    </submittedName>
</protein>
<gene>
    <name evidence="1" type="ORF">QAD02_011699</name>
</gene>
<organism evidence="1 2">
    <name type="scientific">Eretmocerus hayati</name>
    <dbReference type="NCBI Taxonomy" id="131215"/>
    <lineage>
        <taxon>Eukaryota</taxon>
        <taxon>Metazoa</taxon>
        <taxon>Ecdysozoa</taxon>
        <taxon>Arthropoda</taxon>
        <taxon>Hexapoda</taxon>
        <taxon>Insecta</taxon>
        <taxon>Pterygota</taxon>
        <taxon>Neoptera</taxon>
        <taxon>Endopterygota</taxon>
        <taxon>Hymenoptera</taxon>
        <taxon>Apocrita</taxon>
        <taxon>Proctotrupomorpha</taxon>
        <taxon>Chalcidoidea</taxon>
        <taxon>Aphelinidae</taxon>
        <taxon>Aphelininae</taxon>
        <taxon>Eretmocerus</taxon>
    </lineage>
</organism>
<dbReference type="EMBL" id="CM056742">
    <property type="protein sequence ID" value="KAJ8675913.1"/>
    <property type="molecule type" value="Genomic_DNA"/>
</dbReference>
<sequence>MVTLHIPFRSEDNEILADMKFNDIFDDPNMQTLIVTNRKEFEADLDFEATLEACRQLCRKREANDALKDQNIPDPAGVFPEADPFEALRNNLDSEVNSDLPLASLQKLSAIARKKENILPSDGFCALMRSANVMQKEICLHFINHISMNNRLQEPVQIFFTGPASTRK</sequence>
<dbReference type="Proteomes" id="UP001239111">
    <property type="component" value="Chromosome 2"/>
</dbReference>
<evidence type="ECO:0000313" key="1">
    <source>
        <dbReference type="EMBL" id="KAJ8675913.1"/>
    </source>
</evidence>
<keyword evidence="2" id="KW-1185">Reference proteome</keyword>
<reference evidence="1" key="1">
    <citation type="submission" date="2023-04" db="EMBL/GenBank/DDBJ databases">
        <title>A chromosome-level genome assembly of the parasitoid wasp Eretmocerus hayati.</title>
        <authorList>
            <person name="Zhong Y."/>
            <person name="Liu S."/>
            <person name="Liu Y."/>
        </authorList>
    </citation>
    <scope>NUCLEOTIDE SEQUENCE</scope>
    <source>
        <strain evidence="1">ZJU_SS_LIU_2023</strain>
    </source>
</reference>